<dbReference type="InterPro" id="IPR016039">
    <property type="entry name" value="Thiolase-like"/>
</dbReference>
<dbReference type="InterPro" id="IPR013747">
    <property type="entry name" value="ACP_syn_III_C"/>
</dbReference>
<dbReference type="STRING" id="1429043.X474_24825"/>
<dbReference type="InterPro" id="IPR013751">
    <property type="entry name" value="ACP_syn_III_N"/>
</dbReference>
<evidence type="ECO:0000313" key="14">
    <source>
        <dbReference type="Proteomes" id="UP000032233"/>
    </source>
</evidence>
<dbReference type="GO" id="GO:0044550">
    <property type="term" value="P:secondary metabolite biosynthetic process"/>
    <property type="evidence" value="ECO:0007669"/>
    <property type="project" value="TreeGrafter"/>
</dbReference>
<keyword evidence="5 10" id="KW-0276">Fatty acid metabolism</keyword>
<dbReference type="PANTHER" id="PTHR34069:SF2">
    <property type="entry name" value="BETA-KETOACYL-[ACYL-CARRIER-PROTEIN] SYNTHASE III"/>
    <property type="match status" value="1"/>
</dbReference>
<name>A0A0D2IZP9_9BACT</name>
<keyword evidence="7 10" id="KW-0275">Fatty acid biosynthesis</keyword>
<keyword evidence="9 10" id="KW-0012">Acyltransferase</keyword>
<dbReference type="UniPathway" id="UPA00094"/>
<dbReference type="GO" id="GO:0033818">
    <property type="term" value="F:beta-ketoacyl-acyl-carrier-protein synthase III activity"/>
    <property type="evidence" value="ECO:0007669"/>
    <property type="project" value="UniProtKB-UniRule"/>
</dbReference>
<feature type="domain" description="Beta-ketoacyl-[acyl-carrier-protein] synthase III N-terminal" evidence="12">
    <location>
        <begin position="107"/>
        <end position="185"/>
    </location>
</feature>
<comment type="pathway">
    <text evidence="10">Lipid metabolism; fatty acid biosynthesis.</text>
</comment>
<evidence type="ECO:0000256" key="2">
    <source>
        <dbReference type="ARBA" id="ARBA00022490"/>
    </source>
</evidence>
<dbReference type="CDD" id="cd00830">
    <property type="entry name" value="KAS_III"/>
    <property type="match status" value="1"/>
</dbReference>
<evidence type="ECO:0000259" key="11">
    <source>
        <dbReference type="Pfam" id="PF08541"/>
    </source>
</evidence>
<keyword evidence="4 10" id="KW-0808">Transferase</keyword>
<dbReference type="Proteomes" id="UP000032233">
    <property type="component" value="Unassembled WGS sequence"/>
</dbReference>
<evidence type="ECO:0000256" key="8">
    <source>
        <dbReference type="ARBA" id="ARBA00023268"/>
    </source>
</evidence>
<accession>A0A0D2IZP9</accession>
<feature type="active site" evidence="10">
    <location>
        <position position="113"/>
    </location>
</feature>
<dbReference type="GO" id="GO:0006633">
    <property type="term" value="P:fatty acid biosynthetic process"/>
    <property type="evidence" value="ECO:0007669"/>
    <property type="project" value="UniProtKB-UniRule"/>
</dbReference>
<dbReference type="Pfam" id="PF08541">
    <property type="entry name" value="ACP_syn_III_C"/>
    <property type="match status" value="1"/>
</dbReference>
<dbReference type="RefSeq" id="WP_044352094.1">
    <property type="nucleotide sequence ID" value="NZ_AZAC01000056.1"/>
</dbReference>
<keyword evidence="14" id="KW-1185">Reference proteome</keyword>
<organism evidence="13 14">
    <name type="scientific">Dethiosulfatarculus sandiegensis</name>
    <dbReference type="NCBI Taxonomy" id="1429043"/>
    <lineage>
        <taxon>Bacteria</taxon>
        <taxon>Pseudomonadati</taxon>
        <taxon>Thermodesulfobacteriota</taxon>
        <taxon>Desulfarculia</taxon>
        <taxon>Desulfarculales</taxon>
        <taxon>Desulfarculaceae</taxon>
        <taxon>Dethiosulfatarculus</taxon>
    </lineage>
</organism>
<dbReference type="EMBL" id="AZAC01000056">
    <property type="protein sequence ID" value="KIX11469.1"/>
    <property type="molecule type" value="Genomic_DNA"/>
</dbReference>
<dbReference type="AlphaFoldDB" id="A0A0D2IZP9"/>
<comment type="subcellular location">
    <subcellularLocation>
        <location evidence="10">Cytoplasm</location>
    </subcellularLocation>
</comment>
<comment type="catalytic activity">
    <reaction evidence="10">
        <text>malonyl-[ACP] + acetyl-CoA + H(+) = 3-oxobutanoyl-[ACP] + CO2 + CoA</text>
        <dbReference type="Rhea" id="RHEA:12080"/>
        <dbReference type="Rhea" id="RHEA-COMP:9623"/>
        <dbReference type="Rhea" id="RHEA-COMP:9625"/>
        <dbReference type="ChEBI" id="CHEBI:15378"/>
        <dbReference type="ChEBI" id="CHEBI:16526"/>
        <dbReference type="ChEBI" id="CHEBI:57287"/>
        <dbReference type="ChEBI" id="CHEBI:57288"/>
        <dbReference type="ChEBI" id="CHEBI:78449"/>
        <dbReference type="ChEBI" id="CHEBI:78450"/>
        <dbReference type="EC" id="2.3.1.180"/>
    </reaction>
</comment>
<dbReference type="GO" id="GO:0004315">
    <property type="term" value="F:3-oxoacyl-[acyl-carrier-protein] synthase activity"/>
    <property type="evidence" value="ECO:0007669"/>
    <property type="project" value="InterPro"/>
</dbReference>
<comment type="similarity">
    <text evidence="1 10">Belongs to the thiolase-like superfamily. FabH family.</text>
</comment>
<evidence type="ECO:0000256" key="10">
    <source>
        <dbReference type="HAMAP-Rule" id="MF_01815"/>
    </source>
</evidence>
<evidence type="ECO:0000256" key="6">
    <source>
        <dbReference type="ARBA" id="ARBA00023098"/>
    </source>
</evidence>
<reference evidence="13 14" key="1">
    <citation type="submission" date="2013-11" db="EMBL/GenBank/DDBJ databases">
        <title>Metagenomic analysis of a methanogenic consortium involved in long chain n-alkane degradation.</title>
        <authorList>
            <person name="Davidova I.A."/>
            <person name="Callaghan A.V."/>
            <person name="Wawrik B."/>
            <person name="Pruitt S."/>
            <person name="Marks C."/>
            <person name="Duncan K.E."/>
            <person name="Suflita J.M."/>
        </authorList>
    </citation>
    <scope>NUCLEOTIDE SEQUENCE [LARGE SCALE GENOMIC DNA]</scope>
    <source>
        <strain evidence="13 14">SPR</strain>
    </source>
</reference>
<comment type="subunit">
    <text evidence="10">Homodimer.</text>
</comment>
<proteinExistence type="inferred from homology"/>
<gene>
    <name evidence="10" type="primary">fabH</name>
    <name evidence="13" type="ORF">X474_24825</name>
</gene>
<dbReference type="OrthoDB" id="9815506at2"/>
<feature type="domain" description="Beta-ketoacyl-[acyl-carrier-protein] synthase III C-terminal" evidence="11">
    <location>
        <begin position="239"/>
        <end position="327"/>
    </location>
</feature>
<evidence type="ECO:0000313" key="13">
    <source>
        <dbReference type="EMBL" id="KIX11469.1"/>
    </source>
</evidence>
<dbReference type="InterPro" id="IPR004655">
    <property type="entry name" value="FabH"/>
</dbReference>
<dbReference type="InParanoid" id="A0A0D2IZP9"/>
<sequence>MVPIRIAGTGSYVPEKVLTNFDLEKFLDTSDEWIVQRTGIKERRIARPDQASSDLAAEAAKIAMEDAGISPHDLDLIVMATVTPDFHSPSAANCLQALIDAPQAFSFDITAACSGFIFAMDVASRYLQSGAAKTVLVVAGEVMSRVQDWTDRANCVLWGDGAGAAVLQPGDANPQILATYLGSDGRNGKDLRIAGMGSSVTPLTHESLDQHVHTLKLINASASVRVAVKHFVQSIHAVLDQTGLTMDDVDHFIPHQANLRMIQQVAKRIKVDMDRFVVTIDRYANISSASCAIAMDEAIREGRIKKGDLVCVPVFGGGITWGAALIRF</sequence>
<comment type="caution">
    <text evidence="13">The sequence shown here is derived from an EMBL/GenBank/DDBJ whole genome shotgun (WGS) entry which is preliminary data.</text>
</comment>
<evidence type="ECO:0000256" key="7">
    <source>
        <dbReference type="ARBA" id="ARBA00023160"/>
    </source>
</evidence>
<dbReference type="PATRIC" id="fig|1429043.3.peg.5252"/>
<evidence type="ECO:0000256" key="5">
    <source>
        <dbReference type="ARBA" id="ARBA00022832"/>
    </source>
</evidence>
<keyword evidence="8 10" id="KW-0511">Multifunctional enzyme</keyword>
<dbReference type="HAMAP" id="MF_01815">
    <property type="entry name" value="FabH"/>
    <property type="match status" value="1"/>
</dbReference>
<evidence type="ECO:0000256" key="4">
    <source>
        <dbReference type="ARBA" id="ARBA00022679"/>
    </source>
</evidence>
<dbReference type="NCBIfam" id="TIGR00747">
    <property type="entry name" value="fabH"/>
    <property type="match status" value="1"/>
</dbReference>
<feature type="active site" evidence="10">
    <location>
        <position position="255"/>
    </location>
</feature>
<evidence type="ECO:0000259" key="12">
    <source>
        <dbReference type="Pfam" id="PF08545"/>
    </source>
</evidence>
<dbReference type="EC" id="2.3.1.180" evidence="10"/>
<comment type="domain">
    <text evidence="10">The last Arg residue of the ACP-binding site is essential for the weak association between ACP/AcpP and FabH.</text>
</comment>
<dbReference type="FunCoup" id="A0A0D2IZP9">
    <property type="interactions" value="523"/>
</dbReference>
<evidence type="ECO:0000256" key="1">
    <source>
        <dbReference type="ARBA" id="ARBA00008642"/>
    </source>
</evidence>
<dbReference type="GO" id="GO:0005737">
    <property type="term" value="C:cytoplasm"/>
    <property type="evidence" value="ECO:0007669"/>
    <property type="project" value="UniProtKB-SubCell"/>
</dbReference>
<comment type="function">
    <text evidence="10">Catalyzes the condensation reaction of fatty acid synthesis by the addition to an acyl acceptor of two carbons from malonyl-ACP. Catalyzes the first condensation reaction which initiates fatty acid synthesis and may therefore play a role in governing the total rate of fatty acid production. Possesses both acetoacetyl-ACP synthase and acetyl transacylase activities. Its substrate specificity determines the biosynthesis of branched-chain and/or straight-chain of fatty acids.</text>
</comment>
<feature type="region of interest" description="ACP-binding" evidence="10">
    <location>
        <begin position="256"/>
        <end position="260"/>
    </location>
</feature>
<feature type="active site" evidence="10">
    <location>
        <position position="285"/>
    </location>
</feature>
<dbReference type="SUPFAM" id="SSF53901">
    <property type="entry name" value="Thiolase-like"/>
    <property type="match status" value="1"/>
</dbReference>
<keyword evidence="6 10" id="KW-0443">Lipid metabolism</keyword>
<dbReference type="NCBIfam" id="NF006829">
    <property type="entry name" value="PRK09352.1"/>
    <property type="match status" value="1"/>
</dbReference>
<dbReference type="Gene3D" id="3.40.47.10">
    <property type="match status" value="1"/>
</dbReference>
<keyword evidence="2 10" id="KW-0963">Cytoplasm</keyword>
<dbReference type="Pfam" id="PF08545">
    <property type="entry name" value="ACP_syn_III"/>
    <property type="match status" value="1"/>
</dbReference>
<protein>
    <recommendedName>
        <fullName evidence="10">Beta-ketoacyl-[acyl-carrier-protein] synthase III</fullName>
        <shortName evidence="10">Beta-ketoacyl-ACP synthase III</shortName>
        <shortName evidence="10">KAS III</shortName>
        <ecNumber evidence="10">2.3.1.180</ecNumber>
    </recommendedName>
    <alternativeName>
        <fullName evidence="10">3-oxoacyl-[acyl-carrier-protein] synthase 3</fullName>
    </alternativeName>
    <alternativeName>
        <fullName evidence="10">3-oxoacyl-[acyl-carrier-protein] synthase III</fullName>
    </alternativeName>
</protein>
<evidence type="ECO:0000256" key="9">
    <source>
        <dbReference type="ARBA" id="ARBA00023315"/>
    </source>
</evidence>
<dbReference type="PANTHER" id="PTHR34069">
    <property type="entry name" value="3-OXOACYL-[ACYL-CARRIER-PROTEIN] SYNTHASE 3"/>
    <property type="match status" value="1"/>
</dbReference>
<keyword evidence="3 10" id="KW-0444">Lipid biosynthesis</keyword>
<evidence type="ECO:0000256" key="3">
    <source>
        <dbReference type="ARBA" id="ARBA00022516"/>
    </source>
</evidence>